<dbReference type="RefSeq" id="XP_022674889.1">
    <property type="nucleotide sequence ID" value="XM_022818198.1"/>
</dbReference>
<protein>
    <submittedName>
        <fullName evidence="1">Uncharacterized protein</fullName>
    </submittedName>
</protein>
<dbReference type="KEGG" id="kmx:KLMA_20567"/>
<dbReference type="VEuPathDB" id="FungiDB:KLMA_20567"/>
<organism evidence="1 2">
    <name type="scientific">Kluyveromyces marxianus (strain DMKU3-1042 / BCC 29191 / NBRC 104275)</name>
    <name type="common">Yeast</name>
    <name type="synonym">Candida kefyr</name>
    <dbReference type="NCBI Taxonomy" id="1003335"/>
    <lineage>
        <taxon>Eukaryota</taxon>
        <taxon>Fungi</taxon>
        <taxon>Dikarya</taxon>
        <taxon>Ascomycota</taxon>
        <taxon>Saccharomycotina</taxon>
        <taxon>Saccharomycetes</taxon>
        <taxon>Saccharomycetales</taxon>
        <taxon>Saccharomycetaceae</taxon>
        <taxon>Kluyveromyces</taxon>
    </lineage>
</organism>
<dbReference type="AlphaFoldDB" id="W0T6I9"/>
<dbReference type="EMBL" id="AP012214">
    <property type="protein sequence ID" value="BAO39025.1"/>
    <property type="molecule type" value="Genomic_DNA"/>
</dbReference>
<dbReference type="GeneID" id="34715034"/>
<proteinExistence type="predicted"/>
<accession>W0T6I9</accession>
<evidence type="ECO:0000313" key="2">
    <source>
        <dbReference type="Proteomes" id="UP000065495"/>
    </source>
</evidence>
<dbReference type="Proteomes" id="UP000065495">
    <property type="component" value="Chromosome 2"/>
</dbReference>
<name>W0T6I9_KLUMD</name>
<reference evidence="1 2" key="1">
    <citation type="journal article" date="2015" name="Biotechnol. Biofuels">
        <title>Genetic basis of the highly efficient yeast Kluyveromyces marxianus: complete genome sequence and transcriptome analyses.</title>
        <authorList>
            <person name="Lertwattanasakul N."/>
            <person name="Kosaka T."/>
            <person name="Hosoyama A."/>
            <person name="Suzuki Y."/>
            <person name="Rodrussamee N."/>
            <person name="Matsutani M."/>
            <person name="Murata M."/>
            <person name="Fujimoto N."/>
            <person name="Suprayogi"/>
            <person name="Tsuchikane K."/>
            <person name="Limtong S."/>
            <person name="Fujita N."/>
            <person name="Yamada M."/>
        </authorList>
    </citation>
    <scope>NUCLEOTIDE SEQUENCE [LARGE SCALE GENOMIC DNA]</scope>
    <source>
        <strain evidence="2">DMKU3-1042 / BCC 29191 / NBRC 104275</strain>
    </source>
</reference>
<sequence>MCMCTLYIWEVYARPFFYGDGGGYGGCLMDVQWMDKY</sequence>
<gene>
    <name evidence="1" type="ORF">KLMA_20567</name>
</gene>
<evidence type="ECO:0000313" key="1">
    <source>
        <dbReference type="EMBL" id="BAO39025.1"/>
    </source>
</evidence>